<evidence type="ECO:0000313" key="3">
    <source>
        <dbReference type="Proteomes" id="UP001302613"/>
    </source>
</evidence>
<feature type="domain" description="DUF4325" evidence="1">
    <location>
        <begin position="24"/>
        <end position="75"/>
    </location>
</feature>
<reference evidence="2 3" key="1">
    <citation type="submission" date="2023-10" db="EMBL/GenBank/DDBJ databases">
        <title>SFO-1, KPC-2, NDM-1 were first reported in Portuguese citrobacter collected clinically.</title>
        <authorList>
            <person name="Guo K."/>
        </authorList>
    </citation>
    <scope>NUCLEOTIDE SEQUENCE [LARGE SCALE GENOMIC DNA]</scope>
    <source>
        <strain evidence="2 3">L2724hy</strain>
    </source>
</reference>
<evidence type="ECO:0000313" key="2">
    <source>
        <dbReference type="EMBL" id="WOH44240.1"/>
    </source>
</evidence>
<name>A0ABZ0H1S7_9ENTR</name>
<dbReference type="EMBL" id="CP136601">
    <property type="protein sequence ID" value="WOH44240.1"/>
    <property type="molecule type" value="Genomic_DNA"/>
</dbReference>
<evidence type="ECO:0000259" key="1">
    <source>
        <dbReference type="Pfam" id="PF14213"/>
    </source>
</evidence>
<protein>
    <submittedName>
        <fullName evidence="2">STAS-like domain-containing protein</fullName>
    </submittedName>
</protein>
<accession>A0ABZ0H1S7</accession>
<sequence length="105" mass="11835">MIIINVKDFSKYPGPRYIRLGDFSGEEFRDNILIPALMQDSEVTVNFDGVYGYGSSFLEEAFGGLVRHGVDKTKVKKLKENLICNDDPSIIVEVKKYIDEALSVN</sequence>
<keyword evidence="3" id="KW-1185">Reference proteome</keyword>
<proteinExistence type="predicted"/>
<gene>
    <name evidence="2" type="ORF">RY846_03335</name>
</gene>
<dbReference type="Pfam" id="PF14213">
    <property type="entry name" value="DUF4325"/>
    <property type="match status" value="1"/>
</dbReference>
<organism evidence="2 3">
    <name type="scientific">Citrobacter portucalensis</name>
    <dbReference type="NCBI Taxonomy" id="1639133"/>
    <lineage>
        <taxon>Bacteria</taxon>
        <taxon>Pseudomonadati</taxon>
        <taxon>Pseudomonadota</taxon>
        <taxon>Gammaproteobacteria</taxon>
        <taxon>Enterobacterales</taxon>
        <taxon>Enterobacteriaceae</taxon>
        <taxon>Citrobacter</taxon>
        <taxon>Citrobacter freundii complex</taxon>
    </lineage>
</organism>
<dbReference type="RefSeq" id="WP_234103451.1">
    <property type="nucleotide sequence ID" value="NZ_CP136601.1"/>
</dbReference>
<dbReference type="Proteomes" id="UP001302613">
    <property type="component" value="Chromosome"/>
</dbReference>
<dbReference type="InterPro" id="IPR025474">
    <property type="entry name" value="DUF4325"/>
</dbReference>